<dbReference type="InterPro" id="IPR002123">
    <property type="entry name" value="Plipid/glycerol_acylTrfase"/>
</dbReference>
<keyword evidence="7 10" id="KW-0012">Acyltransferase</keyword>
<sequence length="279" mass="30284">MTTESSTRAALRRLWRIPAVVVWIGCGLLLSLVMALLQKLTARPMGAERQRWARWWMCGLLRVLPLRVKCHGLPATGTRLLISNHVSWLDIILIGAHTPVHFLSKAEVRDWPVIGWLAAAAGTLFIQRGQTGGTSLQTQLTNALQQGHSLVIFAEGTTTAGDQLRTFHGRLLSCAIDSATPIQPVAIAYRQQGQPDTIAPFINDDEFSAHLLKLLGSPRIDVELHFLEDLQPSAGNRNQLARKSQAAVSQALGLTPDSGAELSSELATGTAVERLKSAA</sequence>
<evidence type="ECO:0000256" key="3">
    <source>
        <dbReference type="ARBA" id="ARBA00022692"/>
    </source>
</evidence>
<dbReference type="AlphaFoldDB" id="A0AA91TZM3"/>
<dbReference type="GO" id="GO:0006629">
    <property type="term" value="P:lipid metabolic process"/>
    <property type="evidence" value="ECO:0007669"/>
    <property type="project" value="UniProtKB-KW"/>
</dbReference>
<keyword evidence="6 8" id="KW-0472">Membrane</keyword>
<evidence type="ECO:0000256" key="7">
    <source>
        <dbReference type="ARBA" id="ARBA00023315"/>
    </source>
</evidence>
<feature type="transmembrane region" description="Helical" evidence="8">
    <location>
        <begin position="15"/>
        <end position="37"/>
    </location>
</feature>
<evidence type="ECO:0000256" key="1">
    <source>
        <dbReference type="ARBA" id="ARBA00004370"/>
    </source>
</evidence>
<reference evidence="10 12" key="1">
    <citation type="submission" date="2017-09" db="EMBL/GenBank/DDBJ databases">
        <title>Bacterial and phytoplankton interrelationship in Kongsfjorden, an Arctic fjord.</title>
        <authorList>
            <person name="Sinha R."/>
            <person name="Krishnan K."/>
        </authorList>
    </citation>
    <scope>NUCLEOTIDE SEQUENCE [LARGE SCALE GENOMIC DNA]</scope>
    <source>
        <strain evidence="10 12">58</strain>
    </source>
</reference>
<keyword evidence="2" id="KW-0808">Transferase</keyword>
<evidence type="ECO:0000256" key="2">
    <source>
        <dbReference type="ARBA" id="ARBA00022679"/>
    </source>
</evidence>
<keyword evidence="5" id="KW-0443">Lipid metabolism</keyword>
<dbReference type="Proteomes" id="UP000243750">
    <property type="component" value="Unassembled WGS sequence"/>
</dbReference>
<keyword evidence="3 8" id="KW-0812">Transmembrane</keyword>
<dbReference type="EMBL" id="NWMT01000248">
    <property type="protein sequence ID" value="PCC97496.1"/>
    <property type="molecule type" value="Genomic_DNA"/>
</dbReference>
<dbReference type="PANTHER" id="PTHR23063">
    <property type="entry name" value="PHOSPHOLIPID ACYLTRANSFERASE"/>
    <property type="match status" value="1"/>
</dbReference>
<feature type="domain" description="Phospholipid/glycerol acyltransferase" evidence="9">
    <location>
        <begin position="79"/>
        <end position="190"/>
    </location>
</feature>
<reference evidence="11 13" key="2">
    <citation type="submission" date="2018-10" db="EMBL/GenBank/DDBJ databases">
        <title>Complete genome sequence of Pseudomonas pelagia strain Kongs-67.</title>
        <authorList>
            <person name="Sinha R.K."/>
            <person name="Krishnan K."/>
        </authorList>
    </citation>
    <scope>NUCLEOTIDE SEQUENCE [LARGE SCALE GENOMIC DNA]</scope>
    <source>
        <strain evidence="11 13">Kongs-67</strain>
    </source>
</reference>
<evidence type="ECO:0000256" key="5">
    <source>
        <dbReference type="ARBA" id="ARBA00023098"/>
    </source>
</evidence>
<evidence type="ECO:0000259" key="9">
    <source>
        <dbReference type="SMART" id="SM00563"/>
    </source>
</evidence>
<evidence type="ECO:0000256" key="6">
    <source>
        <dbReference type="ARBA" id="ARBA00023136"/>
    </source>
</evidence>
<name>A0AA91TZM3_9GAMM</name>
<dbReference type="Proteomes" id="UP000344571">
    <property type="component" value="Chromosome"/>
</dbReference>
<dbReference type="CDD" id="cd07989">
    <property type="entry name" value="LPLAT_AGPAT-like"/>
    <property type="match status" value="1"/>
</dbReference>
<evidence type="ECO:0000313" key="12">
    <source>
        <dbReference type="Proteomes" id="UP000243750"/>
    </source>
</evidence>
<evidence type="ECO:0000313" key="11">
    <source>
        <dbReference type="EMBL" id="QFY57811.1"/>
    </source>
</evidence>
<accession>A0AA91TZM3</accession>
<dbReference type="GO" id="GO:0016746">
    <property type="term" value="F:acyltransferase activity"/>
    <property type="evidence" value="ECO:0007669"/>
    <property type="project" value="UniProtKB-KW"/>
</dbReference>
<dbReference type="GO" id="GO:0016020">
    <property type="term" value="C:membrane"/>
    <property type="evidence" value="ECO:0007669"/>
    <property type="project" value="UniProtKB-SubCell"/>
</dbReference>
<evidence type="ECO:0000313" key="10">
    <source>
        <dbReference type="EMBL" id="PCC97496.1"/>
    </source>
</evidence>
<keyword evidence="4 8" id="KW-1133">Transmembrane helix</keyword>
<comment type="subcellular location">
    <subcellularLocation>
        <location evidence="1">Membrane</location>
    </subcellularLocation>
</comment>
<dbReference type="PANTHER" id="PTHR23063:SF52">
    <property type="entry name" value="LYSOPHOSPHATIDYLCHOLINE ACYLTRANSFERASE"/>
    <property type="match status" value="1"/>
</dbReference>
<organism evidence="10 12">
    <name type="scientific">Halopseudomonas pelagia</name>
    <dbReference type="NCBI Taxonomy" id="553151"/>
    <lineage>
        <taxon>Bacteria</taxon>
        <taxon>Pseudomonadati</taxon>
        <taxon>Pseudomonadota</taxon>
        <taxon>Gammaproteobacteria</taxon>
        <taxon>Pseudomonadales</taxon>
        <taxon>Pseudomonadaceae</taxon>
        <taxon>Halopseudomonas</taxon>
    </lineage>
</organism>
<dbReference type="RefSeq" id="WP_096348236.1">
    <property type="nucleotide sequence ID" value="NZ_CP033116.1"/>
</dbReference>
<evidence type="ECO:0000313" key="13">
    <source>
        <dbReference type="Proteomes" id="UP000344571"/>
    </source>
</evidence>
<evidence type="ECO:0000256" key="8">
    <source>
        <dbReference type="SAM" id="Phobius"/>
    </source>
</evidence>
<dbReference type="SMART" id="SM00563">
    <property type="entry name" value="PlsC"/>
    <property type="match status" value="1"/>
</dbReference>
<dbReference type="Pfam" id="PF01553">
    <property type="entry name" value="Acyltransferase"/>
    <property type="match status" value="1"/>
</dbReference>
<keyword evidence="13" id="KW-1185">Reference proteome</keyword>
<dbReference type="EMBL" id="CP033116">
    <property type="protein sequence ID" value="QFY57811.1"/>
    <property type="molecule type" value="Genomic_DNA"/>
</dbReference>
<evidence type="ECO:0000256" key="4">
    <source>
        <dbReference type="ARBA" id="ARBA00022989"/>
    </source>
</evidence>
<gene>
    <name evidence="10" type="ORF">CO192_19710</name>
    <name evidence="11" type="ORF">EAO82_16425</name>
</gene>
<proteinExistence type="predicted"/>
<protein>
    <submittedName>
        <fullName evidence="10">1-acyl-sn-glycerol-3-phosphate acyltransferase</fullName>
    </submittedName>
</protein>
<dbReference type="SUPFAM" id="SSF69593">
    <property type="entry name" value="Glycerol-3-phosphate (1)-acyltransferase"/>
    <property type="match status" value="1"/>
</dbReference>